<dbReference type="AlphaFoldDB" id="A0A4Q7L5E7"/>
<evidence type="ECO:0000313" key="3">
    <source>
        <dbReference type="Proteomes" id="UP000294257"/>
    </source>
</evidence>
<feature type="transmembrane region" description="Helical" evidence="1">
    <location>
        <begin position="27"/>
        <end position="46"/>
    </location>
</feature>
<sequence length="396" mass="44280">MADEPHLEIKPRPALPHALTPRSPRRVAAVLGVIGLVLIVGGTLIIRPPRQAATPLTVVKAKMASKADYFTDPKVLEILRHHGIDLRVTRSGSREMALNDLQEFDFVFPSGRPATQMIEKRLNTSAGRNPPFATPLVLGTYRAYAEALRRAGVAWLRDGQGSPDSLYYTIDLKKFTELTERGTTWNDLGIGDFGRPNRNVVLAHSTNVCKSNGAGNYHALVAYAMNGYRTLTTQEEVDRFAAQLRPRYLDQGFTPDEPLQLYRNAEGKQSYPIVAFYEHQFLAYQLSQPRGKPDTDRVLLYPAGHFETEPTIITLTDPGKRVAELLETNDELRRRAAEKGFRVLEPHHSAASPTLTKVLEQHGIESPSDGNDHTKSSLPHFDLYERLITRIGECPR</sequence>
<proteinExistence type="predicted"/>
<protein>
    <recommendedName>
        <fullName evidence="4">Extracellular solute-binding protein</fullName>
    </recommendedName>
</protein>
<evidence type="ECO:0000313" key="2">
    <source>
        <dbReference type="EMBL" id="RZS44545.1"/>
    </source>
</evidence>
<keyword evidence="1" id="KW-0472">Membrane</keyword>
<keyword evidence="3" id="KW-1185">Reference proteome</keyword>
<reference evidence="2 3" key="1">
    <citation type="submission" date="2019-02" db="EMBL/GenBank/DDBJ databases">
        <title>Genomic Encyclopedia of Type Strains, Phase IV (KMG-IV): sequencing the most valuable type-strain genomes for metagenomic binning, comparative biology and taxonomic classification.</title>
        <authorList>
            <person name="Goeker M."/>
        </authorList>
    </citation>
    <scope>NUCLEOTIDE SEQUENCE [LARGE SCALE GENOMIC DNA]</scope>
    <source>
        <strain evidence="2 3">DSM 101727</strain>
    </source>
</reference>
<dbReference type="Proteomes" id="UP000294257">
    <property type="component" value="Unassembled WGS sequence"/>
</dbReference>
<evidence type="ECO:0000256" key="1">
    <source>
        <dbReference type="SAM" id="Phobius"/>
    </source>
</evidence>
<evidence type="ECO:0008006" key="4">
    <source>
        <dbReference type="Google" id="ProtNLM"/>
    </source>
</evidence>
<keyword evidence="1" id="KW-1133">Transmembrane helix</keyword>
<gene>
    <name evidence="2" type="ORF">EV193_101421</name>
</gene>
<dbReference type="EMBL" id="SGWQ01000001">
    <property type="protein sequence ID" value="RZS44545.1"/>
    <property type="molecule type" value="Genomic_DNA"/>
</dbReference>
<keyword evidence="1" id="KW-0812">Transmembrane</keyword>
<accession>A0A4Q7L5E7</accession>
<dbReference type="RefSeq" id="WP_130342218.1">
    <property type="nucleotide sequence ID" value="NZ_SGWQ01000001.1"/>
</dbReference>
<organism evidence="2 3">
    <name type="scientific">Herbihabitans rhizosphaerae</name>
    <dbReference type="NCBI Taxonomy" id="1872711"/>
    <lineage>
        <taxon>Bacteria</taxon>
        <taxon>Bacillati</taxon>
        <taxon>Actinomycetota</taxon>
        <taxon>Actinomycetes</taxon>
        <taxon>Pseudonocardiales</taxon>
        <taxon>Pseudonocardiaceae</taxon>
        <taxon>Herbihabitans</taxon>
    </lineage>
</organism>
<name>A0A4Q7L5E7_9PSEU</name>
<dbReference type="OrthoDB" id="5418945at2"/>
<comment type="caution">
    <text evidence="2">The sequence shown here is derived from an EMBL/GenBank/DDBJ whole genome shotgun (WGS) entry which is preliminary data.</text>
</comment>